<feature type="domain" description="HSac2" evidence="2">
    <location>
        <begin position="96"/>
        <end position="277"/>
    </location>
</feature>
<dbReference type="RefSeq" id="XP_025836289.1">
    <property type="nucleotide sequence ID" value="XM_025980504.1"/>
</dbReference>
<dbReference type="GO" id="GO:0005737">
    <property type="term" value="C:cytoplasm"/>
    <property type="evidence" value="ECO:0007669"/>
    <property type="project" value="TreeGrafter"/>
</dbReference>
<dbReference type="InterPro" id="IPR022158">
    <property type="entry name" value="Inositol_phosphatase"/>
</dbReference>
<proteinExistence type="inferred from homology"/>
<dbReference type="Pfam" id="PF12456">
    <property type="entry name" value="hSac2"/>
    <property type="match status" value="1"/>
</dbReference>
<dbReference type="Proteomes" id="UP000192223">
    <property type="component" value="Unplaced"/>
</dbReference>
<comment type="similarity">
    <text evidence="1">Belongs to the TPRG1 family.</text>
</comment>
<evidence type="ECO:0000313" key="4">
    <source>
        <dbReference type="RefSeq" id="XP_025836289.1"/>
    </source>
</evidence>
<evidence type="ECO:0000259" key="2">
    <source>
        <dbReference type="PROSITE" id="PS51791"/>
    </source>
</evidence>
<organism evidence="3 4">
    <name type="scientific">Agrilus planipennis</name>
    <name type="common">Emerald ash borer</name>
    <name type="synonym">Agrilus marcopoli</name>
    <dbReference type="NCBI Taxonomy" id="224129"/>
    <lineage>
        <taxon>Eukaryota</taxon>
        <taxon>Metazoa</taxon>
        <taxon>Ecdysozoa</taxon>
        <taxon>Arthropoda</taxon>
        <taxon>Hexapoda</taxon>
        <taxon>Insecta</taxon>
        <taxon>Pterygota</taxon>
        <taxon>Neoptera</taxon>
        <taxon>Endopterygota</taxon>
        <taxon>Coleoptera</taxon>
        <taxon>Polyphaga</taxon>
        <taxon>Elateriformia</taxon>
        <taxon>Buprestoidea</taxon>
        <taxon>Buprestidae</taxon>
        <taxon>Agrilinae</taxon>
        <taxon>Agrilus</taxon>
    </lineage>
</organism>
<gene>
    <name evidence="4" type="primary">LOC108736472</name>
</gene>
<dbReference type="InterPro" id="IPR034753">
    <property type="entry name" value="hSac2"/>
</dbReference>
<reference evidence="4" key="1">
    <citation type="submission" date="2025-08" db="UniProtKB">
        <authorList>
            <consortium name="RefSeq"/>
        </authorList>
    </citation>
    <scope>IDENTIFICATION</scope>
    <source>
        <tissue evidence="4">Entire body</tissue>
    </source>
</reference>
<name>A0A7F5RJW0_AGRPL</name>
<evidence type="ECO:0000313" key="3">
    <source>
        <dbReference type="Proteomes" id="UP000192223"/>
    </source>
</evidence>
<dbReference type="InterPro" id="IPR040242">
    <property type="entry name" value="TPRG1-like"/>
</dbReference>
<dbReference type="PANTHER" id="PTHR31108">
    <property type="entry name" value="TUMOR PROTEIN P63-REGULATED GENE 1-LIKE PROTEIN"/>
    <property type="match status" value="1"/>
</dbReference>
<sequence>MDLEDDLCEDFQVTLQLTEEDRNIQKGNEHQKANIFLIDSNEEKVQGNDTPAITSFSKELKETVWGSGTTREDKQNNGVIKPISPISSGTAMDFFTFRESVIEHAVNECMEQFLDVKSDGTLVSAYLITEVSLWNTDKERLVLLTTKAVTIVKYDFIALKRLDCRKVPLNSIDTVEIGELTYPPTSLVPKRNAKGIRLLWNKGRPVNFIEKWNPLNSHVPFVTLTSHPLLNYKECTDENRRRMYDVDNFIEEICTAIKNQQRENEGLACIITHKDIMLDNYVGLGSLIHNRNALGFFKVRGKLSF</sequence>
<dbReference type="GeneID" id="108736472"/>
<dbReference type="OrthoDB" id="10012704at2759"/>
<evidence type="ECO:0000256" key="1">
    <source>
        <dbReference type="ARBA" id="ARBA00009163"/>
    </source>
</evidence>
<dbReference type="AlphaFoldDB" id="A0A7F5RJW0"/>
<dbReference type="PANTHER" id="PTHR31108:SF1">
    <property type="entry name" value="HSAC2 DOMAIN-CONTAINING PROTEIN"/>
    <property type="match status" value="1"/>
</dbReference>
<keyword evidence="3" id="KW-1185">Reference proteome</keyword>
<protein>
    <submittedName>
        <fullName evidence="4">Tumor protein p63-regulated gene 1-like protein isoform X2</fullName>
    </submittedName>
</protein>
<dbReference type="PROSITE" id="PS51791">
    <property type="entry name" value="HSAC2"/>
    <property type="match status" value="1"/>
</dbReference>
<accession>A0A7F5RJW0</accession>